<evidence type="ECO:0000256" key="2">
    <source>
        <dbReference type="SAM" id="SignalP"/>
    </source>
</evidence>
<protein>
    <recommendedName>
        <fullName evidence="5">DUF4363 domain-containing protein</fullName>
    </recommendedName>
</protein>
<feature type="region of interest" description="Disordered" evidence="1">
    <location>
        <begin position="24"/>
        <end position="56"/>
    </location>
</feature>
<dbReference type="KEGG" id="rsin:B6N60_00876"/>
<evidence type="ECO:0008006" key="5">
    <source>
        <dbReference type="Google" id="ProtNLM"/>
    </source>
</evidence>
<sequence>MKRYFQILIIAGISLISLVGCSSGEQTTTQSSPGGNSTAETPAKTTGTTANNATPKTNFDALLGVVNSTTTDVNAGNFTKAKAEFDKFEDFWSKVEDGVKDKSPDAYKKIEDNADEIKAGLKAAKPNKEKLSTALKSLNQNLTTVNKS</sequence>
<accession>A0A975T503</accession>
<feature type="signal peptide" evidence="2">
    <location>
        <begin position="1"/>
        <end position="22"/>
    </location>
</feature>
<dbReference type="EMBL" id="CP021056">
    <property type="protein sequence ID" value="QXE22195.1"/>
    <property type="molecule type" value="Genomic_DNA"/>
</dbReference>
<feature type="compositionally biased region" description="Low complexity" evidence="1">
    <location>
        <begin position="38"/>
        <end position="56"/>
    </location>
</feature>
<keyword evidence="2" id="KW-0732">Signal</keyword>
<gene>
    <name evidence="3" type="ORF">B6N60_00876</name>
</gene>
<name>A0A975T503_9NOST</name>
<reference evidence="3" key="1">
    <citation type="submission" date="2017-04" db="EMBL/GenBank/DDBJ databases">
        <title>Genome deletions in a multicellular cyanobacterial endosymbiont for morphological adaptation in marine diatoms.</title>
        <authorList>
            <person name="Wang Y."/>
            <person name="Gao H."/>
            <person name="Li R."/>
            <person name="Xu X."/>
        </authorList>
    </citation>
    <scope>NUCLEOTIDE SEQUENCE</scope>
    <source>
        <strain evidence="3">FACHB 800</strain>
    </source>
</reference>
<evidence type="ECO:0000256" key="1">
    <source>
        <dbReference type="SAM" id="MobiDB-lite"/>
    </source>
</evidence>
<dbReference type="Proteomes" id="UP000683511">
    <property type="component" value="Chromosome"/>
</dbReference>
<dbReference type="PROSITE" id="PS51257">
    <property type="entry name" value="PROKAR_LIPOPROTEIN"/>
    <property type="match status" value="1"/>
</dbReference>
<evidence type="ECO:0000313" key="4">
    <source>
        <dbReference type="Proteomes" id="UP000683511"/>
    </source>
</evidence>
<keyword evidence="4" id="KW-1185">Reference proteome</keyword>
<organism evidence="3 4">
    <name type="scientific">Richelia sinica FACHB-800</name>
    <dbReference type="NCBI Taxonomy" id="1357546"/>
    <lineage>
        <taxon>Bacteria</taxon>
        <taxon>Bacillati</taxon>
        <taxon>Cyanobacteriota</taxon>
        <taxon>Cyanophyceae</taxon>
        <taxon>Nostocales</taxon>
        <taxon>Nostocaceae</taxon>
        <taxon>Richelia</taxon>
    </lineage>
</organism>
<dbReference type="AlphaFoldDB" id="A0A975T503"/>
<proteinExistence type="predicted"/>
<feature type="chain" id="PRO_5037846097" description="DUF4363 domain-containing protein" evidence="2">
    <location>
        <begin position="23"/>
        <end position="148"/>
    </location>
</feature>
<evidence type="ECO:0000313" key="3">
    <source>
        <dbReference type="EMBL" id="QXE22195.1"/>
    </source>
</evidence>
<feature type="compositionally biased region" description="Polar residues" evidence="1">
    <location>
        <begin position="24"/>
        <end position="37"/>
    </location>
</feature>